<gene>
    <name evidence="1" type="ORF">HHI36_015990</name>
</gene>
<evidence type="ECO:0000313" key="1">
    <source>
        <dbReference type="EMBL" id="KAL3274609.1"/>
    </source>
</evidence>
<keyword evidence="2" id="KW-1185">Reference proteome</keyword>
<accession>A0ABD2N8J0</accession>
<dbReference type="Proteomes" id="UP001516400">
    <property type="component" value="Unassembled WGS sequence"/>
</dbReference>
<dbReference type="EMBL" id="JABFTP020000062">
    <property type="protein sequence ID" value="KAL3274609.1"/>
    <property type="molecule type" value="Genomic_DNA"/>
</dbReference>
<name>A0ABD2N8J0_9CUCU</name>
<dbReference type="PANTHER" id="PTHR33964:SF1">
    <property type="entry name" value="RE45066P"/>
    <property type="match status" value="1"/>
</dbReference>
<organism evidence="1 2">
    <name type="scientific">Cryptolaemus montrouzieri</name>
    <dbReference type="NCBI Taxonomy" id="559131"/>
    <lineage>
        <taxon>Eukaryota</taxon>
        <taxon>Metazoa</taxon>
        <taxon>Ecdysozoa</taxon>
        <taxon>Arthropoda</taxon>
        <taxon>Hexapoda</taxon>
        <taxon>Insecta</taxon>
        <taxon>Pterygota</taxon>
        <taxon>Neoptera</taxon>
        <taxon>Endopterygota</taxon>
        <taxon>Coleoptera</taxon>
        <taxon>Polyphaga</taxon>
        <taxon>Cucujiformia</taxon>
        <taxon>Coccinelloidea</taxon>
        <taxon>Coccinellidae</taxon>
        <taxon>Scymninae</taxon>
        <taxon>Scymnini</taxon>
        <taxon>Cryptolaemus</taxon>
    </lineage>
</organism>
<evidence type="ECO:0000313" key="2">
    <source>
        <dbReference type="Proteomes" id="UP001516400"/>
    </source>
</evidence>
<sequence length="221" mass="25524">MQCARPLSILTDSGLSFVTTKEDLDRTCPSFQEALKCIRAYTRRCMSYDQRKHFKKLFHGTNLMVHELCKNGTYQEEYLTYAPCMKEVESQTKVCFTRYAEAMHDIQTKTNLEEEREEIMDTDIFTYEKRKRETADKGMRDVCCAFQEYLECSSSSTRKQCGEGAEKFSRKFLDQMSSALIRNHCHEYSPQVCGIDASPGSGSMILPSLTMILISLSHFLR</sequence>
<dbReference type="AlphaFoldDB" id="A0ABD2N8J0"/>
<comment type="caution">
    <text evidence="1">The sequence shown here is derived from an EMBL/GenBank/DDBJ whole genome shotgun (WGS) entry which is preliminary data.</text>
</comment>
<reference evidence="1 2" key="1">
    <citation type="journal article" date="2021" name="BMC Biol.">
        <title>Horizontally acquired antibacterial genes associated with adaptive radiation of ladybird beetles.</title>
        <authorList>
            <person name="Li H.S."/>
            <person name="Tang X.F."/>
            <person name="Huang Y.H."/>
            <person name="Xu Z.Y."/>
            <person name="Chen M.L."/>
            <person name="Du X.Y."/>
            <person name="Qiu B.Y."/>
            <person name="Chen P.T."/>
            <person name="Zhang W."/>
            <person name="Slipinski A."/>
            <person name="Escalona H.E."/>
            <person name="Waterhouse R.M."/>
            <person name="Zwick A."/>
            <person name="Pang H."/>
        </authorList>
    </citation>
    <scope>NUCLEOTIDE SEQUENCE [LARGE SCALE GENOMIC DNA]</scope>
    <source>
        <strain evidence="1">SYSU2018</strain>
    </source>
</reference>
<dbReference type="PANTHER" id="PTHR33964">
    <property type="entry name" value="RE45066P-RELATED"/>
    <property type="match status" value="1"/>
</dbReference>
<proteinExistence type="predicted"/>
<protein>
    <submittedName>
        <fullName evidence="1">Uncharacterized protein</fullName>
    </submittedName>
</protein>